<comment type="caution">
    <text evidence="2">The sequence shown here is derived from an EMBL/GenBank/DDBJ whole genome shotgun (WGS) entry which is preliminary data.</text>
</comment>
<dbReference type="CDD" id="cd04301">
    <property type="entry name" value="NAT_SF"/>
    <property type="match status" value="1"/>
</dbReference>
<evidence type="ECO:0000313" key="3">
    <source>
        <dbReference type="Proteomes" id="UP000239576"/>
    </source>
</evidence>
<name>A0A2T1DTC6_9CYAN</name>
<dbReference type="Pfam" id="PF13302">
    <property type="entry name" value="Acetyltransf_3"/>
    <property type="match status" value="1"/>
</dbReference>
<dbReference type="OrthoDB" id="452315at2"/>
<dbReference type="PROSITE" id="PS51186">
    <property type="entry name" value="GNAT"/>
    <property type="match status" value="1"/>
</dbReference>
<organism evidence="2 3">
    <name type="scientific">Stenomitos frigidus ULC18</name>
    <dbReference type="NCBI Taxonomy" id="2107698"/>
    <lineage>
        <taxon>Bacteria</taxon>
        <taxon>Bacillati</taxon>
        <taxon>Cyanobacteriota</taxon>
        <taxon>Cyanophyceae</taxon>
        <taxon>Leptolyngbyales</taxon>
        <taxon>Leptolyngbyaceae</taxon>
        <taxon>Stenomitos</taxon>
    </lineage>
</organism>
<reference evidence="3" key="1">
    <citation type="submission" date="2018-02" db="EMBL/GenBank/DDBJ databases">
        <authorList>
            <person name="Moore K."/>
            <person name="Momper L."/>
        </authorList>
    </citation>
    <scope>NUCLEOTIDE SEQUENCE [LARGE SCALE GENOMIC DNA]</scope>
    <source>
        <strain evidence="3">ULC18</strain>
    </source>
</reference>
<protein>
    <submittedName>
        <fullName evidence="2">GNAT family N-acetyltransferase</fullName>
    </submittedName>
</protein>
<dbReference type="InterPro" id="IPR051531">
    <property type="entry name" value="N-acetyltransferase"/>
</dbReference>
<dbReference type="Proteomes" id="UP000239576">
    <property type="component" value="Unassembled WGS sequence"/>
</dbReference>
<sequence length="164" mass="18252">MNVEIVPCSVEHLETLLAGADTFLSTYGLRAIDGYMPFEGALQYLLTQMQGSQMWHPWLPYQFLFHPDQALVGLGGFKSVPDAKRTVEIGYSVAPKYQGRGFATSAARQLIEIAFESKLIDCVCAHTLAAPNASTWALQKCGMTKVLETVDPDHGMVWRWEINQ</sequence>
<evidence type="ECO:0000259" key="1">
    <source>
        <dbReference type="PROSITE" id="PS51186"/>
    </source>
</evidence>
<proteinExistence type="predicted"/>
<evidence type="ECO:0000313" key="2">
    <source>
        <dbReference type="EMBL" id="PSB23747.1"/>
    </source>
</evidence>
<dbReference type="GO" id="GO:0016747">
    <property type="term" value="F:acyltransferase activity, transferring groups other than amino-acyl groups"/>
    <property type="evidence" value="ECO:0007669"/>
    <property type="project" value="InterPro"/>
</dbReference>
<keyword evidence="3" id="KW-1185">Reference proteome</keyword>
<keyword evidence="2" id="KW-0808">Transferase</keyword>
<dbReference type="RefSeq" id="WP_106260969.1">
    <property type="nucleotide sequence ID" value="NZ_CAWNSW010000143.1"/>
</dbReference>
<dbReference type="InterPro" id="IPR000182">
    <property type="entry name" value="GNAT_dom"/>
</dbReference>
<feature type="domain" description="N-acetyltransferase" evidence="1">
    <location>
        <begin position="3"/>
        <end position="163"/>
    </location>
</feature>
<dbReference type="InterPro" id="IPR016181">
    <property type="entry name" value="Acyl_CoA_acyltransferase"/>
</dbReference>
<dbReference type="PANTHER" id="PTHR43792:SF13">
    <property type="entry name" value="ACETYLTRANSFERASE"/>
    <property type="match status" value="1"/>
</dbReference>
<dbReference type="AlphaFoldDB" id="A0A2T1DTC6"/>
<gene>
    <name evidence="2" type="ORF">C7B82_29905</name>
</gene>
<accession>A0A2T1DTC6</accession>
<reference evidence="2 3" key="2">
    <citation type="submission" date="2018-03" db="EMBL/GenBank/DDBJ databases">
        <title>The ancient ancestry and fast evolution of plastids.</title>
        <authorList>
            <person name="Moore K.R."/>
            <person name="Magnabosco C."/>
            <person name="Momper L."/>
            <person name="Gold D.A."/>
            <person name="Bosak T."/>
            <person name="Fournier G.P."/>
        </authorList>
    </citation>
    <scope>NUCLEOTIDE SEQUENCE [LARGE SCALE GENOMIC DNA]</scope>
    <source>
        <strain evidence="2 3">ULC18</strain>
    </source>
</reference>
<dbReference type="SUPFAM" id="SSF55729">
    <property type="entry name" value="Acyl-CoA N-acyltransferases (Nat)"/>
    <property type="match status" value="1"/>
</dbReference>
<dbReference type="Gene3D" id="3.40.630.30">
    <property type="match status" value="1"/>
</dbReference>
<dbReference type="EMBL" id="PVWK01000159">
    <property type="protein sequence ID" value="PSB23747.1"/>
    <property type="molecule type" value="Genomic_DNA"/>
</dbReference>
<dbReference type="PANTHER" id="PTHR43792">
    <property type="entry name" value="GNAT FAMILY, PUTATIVE (AFU_ORTHOLOGUE AFUA_3G00765)-RELATED-RELATED"/>
    <property type="match status" value="1"/>
</dbReference>